<evidence type="ECO:0000256" key="5">
    <source>
        <dbReference type="ARBA" id="ARBA00023237"/>
    </source>
</evidence>
<organism evidence="8 9">
    <name type="scientific">Sphingobacterium detergens</name>
    <dbReference type="NCBI Taxonomy" id="1145106"/>
    <lineage>
        <taxon>Bacteria</taxon>
        <taxon>Pseudomonadati</taxon>
        <taxon>Bacteroidota</taxon>
        <taxon>Sphingobacteriia</taxon>
        <taxon>Sphingobacteriales</taxon>
        <taxon>Sphingobacteriaceae</taxon>
        <taxon>Sphingobacterium</taxon>
    </lineage>
</organism>
<accession>A0A420B6P6</accession>
<dbReference type="GO" id="GO:0009279">
    <property type="term" value="C:cell outer membrane"/>
    <property type="evidence" value="ECO:0007669"/>
    <property type="project" value="UniProtKB-SubCell"/>
</dbReference>
<evidence type="ECO:0000313" key="9">
    <source>
        <dbReference type="Proteomes" id="UP000286246"/>
    </source>
</evidence>
<keyword evidence="5" id="KW-0998">Cell outer membrane</keyword>
<comment type="subcellular location">
    <subcellularLocation>
        <location evidence="1">Cell outer membrane</location>
    </subcellularLocation>
</comment>
<comment type="caution">
    <text evidence="8">The sequence shown here is derived from an EMBL/GenBank/DDBJ whole genome shotgun (WGS) entry which is preliminary data.</text>
</comment>
<dbReference type="InterPro" id="IPR012944">
    <property type="entry name" value="SusD_RagB_dom"/>
</dbReference>
<evidence type="ECO:0000256" key="4">
    <source>
        <dbReference type="ARBA" id="ARBA00023136"/>
    </source>
</evidence>
<evidence type="ECO:0000256" key="3">
    <source>
        <dbReference type="ARBA" id="ARBA00022729"/>
    </source>
</evidence>
<dbReference type="InterPro" id="IPR033985">
    <property type="entry name" value="SusD-like_N"/>
</dbReference>
<evidence type="ECO:0000256" key="2">
    <source>
        <dbReference type="ARBA" id="ARBA00006275"/>
    </source>
</evidence>
<evidence type="ECO:0000313" key="8">
    <source>
        <dbReference type="EMBL" id="RKE52285.1"/>
    </source>
</evidence>
<dbReference type="OrthoDB" id="5694214at2"/>
<dbReference type="Pfam" id="PF07980">
    <property type="entry name" value="SusD_RagB"/>
    <property type="match status" value="1"/>
</dbReference>
<dbReference type="AlphaFoldDB" id="A0A420B6P6"/>
<protein>
    <submittedName>
        <fullName evidence="8">SusD-like starch-binding protein associating with outer membrane</fullName>
    </submittedName>
</protein>
<dbReference type="PROSITE" id="PS51257">
    <property type="entry name" value="PROKAR_LIPOPROTEIN"/>
    <property type="match status" value="1"/>
</dbReference>
<keyword evidence="4" id="KW-0472">Membrane</keyword>
<keyword evidence="3" id="KW-0732">Signal</keyword>
<name>A0A420B6P6_SPHD1</name>
<dbReference type="Gene3D" id="1.25.40.390">
    <property type="match status" value="1"/>
</dbReference>
<dbReference type="InterPro" id="IPR011990">
    <property type="entry name" value="TPR-like_helical_dom_sf"/>
</dbReference>
<keyword evidence="9" id="KW-1185">Reference proteome</keyword>
<proteinExistence type="inferred from homology"/>
<gene>
    <name evidence="8" type="ORF">DFQ12_2519</name>
</gene>
<reference evidence="8 9" key="1">
    <citation type="submission" date="2018-09" db="EMBL/GenBank/DDBJ databases">
        <title>Genomic Encyclopedia of Type Strains, Phase III (KMG-III): the genomes of soil and plant-associated and newly described type strains.</title>
        <authorList>
            <person name="Whitman W."/>
        </authorList>
    </citation>
    <scope>NUCLEOTIDE SEQUENCE [LARGE SCALE GENOMIC DNA]</scope>
    <source>
        <strain evidence="8 9">CECT 7938</strain>
    </source>
</reference>
<dbReference type="Proteomes" id="UP000286246">
    <property type="component" value="Unassembled WGS sequence"/>
</dbReference>
<evidence type="ECO:0000256" key="1">
    <source>
        <dbReference type="ARBA" id="ARBA00004442"/>
    </source>
</evidence>
<feature type="domain" description="SusD-like N-terminal" evidence="7">
    <location>
        <begin position="61"/>
        <end position="212"/>
    </location>
</feature>
<dbReference type="Pfam" id="PF14322">
    <property type="entry name" value="SusD-like_3"/>
    <property type="match status" value="1"/>
</dbReference>
<dbReference type="RefSeq" id="WP_120259341.1">
    <property type="nucleotide sequence ID" value="NZ_RAPY01000002.1"/>
</dbReference>
<feature type="domain" description="RagB/SusD" evidence="6">
    <location>
        <begin position="328"/>
        <end position="445"/>
    </location>
</feature>
<comment type="similarity">
    <text evidence="2">Belongs to the SusD family.</text>
</comment>
<evidence type="ECO:0000259" key="6">
    <source>
        <dbReference type="Pfam" id="PF07980"/>
    </source>
</evidence>
<sequence length="477" mass="53936">MKSNYILCVLLAAGLLQSCEKSLQETPKTVISPDEFFKNPSSYESAVTGIYADFPLYVVYTHEMITDLYATPSASAEQALPIYNNQPTPDYYNAGGAWNTPYAVIKNANFILQYLPNAPLDDSKKAQLIAEASFLRGYAFFNLVQLFGDVPLPLKIPQDYNSLRLPRTGQAQVYEQVLKDLLYAEQNLPDKAAQQGRVDKNVATALLARVYLTMAGNPLKQTQYYKDALQKSTAVINSGKYKLMDDYAQVFHNTKYTSESIWEKLYEPGRGSNFLNGSSNTSPGYNPTLVPSNNFMASFSKGDRRFSWGIISNYIKPDKKVLDRPFFQKFVDTVSINRGDLPSQASIPYTVPIIRLAEMYLIAAEAENAINGPANAYRYINAIRKRARMDKNDPTQVPDLSGLSKEQFQQAVWREFDWELHEEGQSWTIMKRTNTFDRIQKQRGASLNVPVGPYNQTWLIPTTEVTNNNIPQNPLYK</sequence>
<evidence type="ECO:0000259" key="7">
    <source>
        <dbReference type="Pfam" id="PF14322"/>
    </source>
</evidence>
<dbReference type="EMBL" id="RAPY01000002">
    <property type="protein sequence ID" value="RKE52285.1"/>
    <property type="molecule type" value="Genomic_DNA"/>
</dbReference>
<dbReference type="CDD" id="cd08977">
    <property type="entry name" value="SusD"/>
    <property type="match status" value="1"/>
</dbReference>
<dbReference type="SUPFAM" id="SSF48452">
    <property type="entry name" value="TPR-like"/>
    <property type="match status" value="1"/>
</dbReference>